<reference evidence="2 3" key="1">
    <citation type="submission" date="2015-01" db="EMBL/GenBank/DDBJ databases">
        <title>Evolution of Trichinella species and genotypes.</title>
        <authorList>
            <person name="Korhonen P.K."/>
            <person name="Edoardo P."/>
            <person name="Giuseppe L.R."/>
            <person name="Gasser R.B."/>
        </authorList>
    </citation>
    <scope>NUCLEOTIDE SEQUENCE [LARGE SCALE GENOMIC DNA]</scope>
    <source>
        <strain evidence="2">ISS2496</strain>
    </source>
</reference>
<evidence type="ECO:0000313" key="2">
    <source>
        <dbReference type="EMBL" id="KRY24035.1"/>
    </source>
</evidence>
<dbReference type="EMBL" id="JYDQ01000001">
    <property type="protein sequence ID" value="KRY24035.1"/>
    <property type="molecule type" value="Genomic_DNA"/>
</dbReference>
<name>A0A0V1AII4_9BILA</name>
<evidence type="ECO:0000313" key="3">
    <source>
        <dbReference type="Proteomes" id="UP000054783"/>
    </source>
</evidence>
<proteinExistence type="predicted"/>
<keyword evidence="1" id="KW-1133">Transmembrane helix</keyword>
<keyword evidence="1" id="KW-0472">Membrane</keyword>
<keyword evidence="3" id="KW-1185">Reference proteome</keyword>
<dbReference type="AlphaFoldDB" id="A0A0V1AII4"/>
<sequence length="59" mass="6942">MGFKCNDHVWFSASKQKFNYESVMENHFSIEHYECILLRFGLAIGCLPIRLLGVRLFCE</sequence>
<organism evidence="2 3">
    <name type="scientific">Trichinella patagoniensis</name>
    <dbReference type="NCBI Taxonomy" id="990121"/>
    <lineage>
        <taxon>Eukaryota</taxon>
        <taxon>Metazoa</taxon>
        <taxon>Ecdysozoa</taxon>
        <taxon>Nematoda</taxon>
        <taxon>Enoplea</taxon>
        <taxon>Dorylaimia</taxon>
        <taxon>Trichinellida</taxon>
        <taxon>Trichinellidae</taxon>
        <taxon>Trichinella</taxon>
    </lineage>
</organism>
<accession>A0A0V1AII4</accession>
<feature type="transmembrane region" description="Helical" evidence="1">
    <location>
        <begin position="36"/>
        <end position="58"/>
    </location>
</feature>
<evidence type="ECO:0000256" key="1">
    <source>
        <dbReference type="SAM" id="Phobius"/>
    </source>
</evidence>
<protein>
    <submittedName>
        <fullName evidence="2">Uncharacterized protein</fullName>
    </submittedName>
</protein>
<gene>
    <name evidence="2" type="ORF">T12_8951</name>
</gene>
<dbReference type="Proteomes" id="UP000054783">
    <property type="component" value="Unassembled WGS sequence"/>
</dbReference>
<comment type="caution">
    <text evidence="2">The sequence shown here is derived from an EMBL/GenBank/DDBJ whole genome shotgun (WGS) entry which is preliminary data.</text>
</comment>
<keyword evidence="1" id="KW-0812">Transmembrane</keyword>